<sequence length="755" mass="85274">MTWFFLFFLSIGLIKEGKCRDNEDFPFRNISLDWSIRVDDLISRLTPHEIIDQMAYGGGWNDGVTPPIPRLNILPYSWGTECLRGDISENSTGFPQAINLASTWNKQLVKSIANATAYEVHAHYNVYRREGLYGVHRGLSCFSPVINIMRHPLWGRNQETYGECPYLSGMFAIYFVHGLQGPLSARYLNTNAGCKHFDAHNGPENIPLSRFSFNVQISEFDWRSTFLPAFHACVNAGSYGIMCSYNSINGIPSCANNRLLTDILRRGMNFTGYIVSDDDALVFINIEHHYVNTNEEAAIIALEAGVNLELADSPDATMFELLHKAYDEGKINHQILIERVKPLMYTRMRLGEFDPIEMNDYNKISMDIIQSDLHRNLARQITLQSFVLLKNQENLLPIHNPNRFSNVLFLGPMSNNPIQQYGDYSPIVDPYYVTTPLSSLQDCFLNTSYNEACLDGTRCLNYNQTDIINYLKINVFDLIILSLGTGQAIEGEGNDRVSMNLPNNQSQLLEDVLNTINSNKTKILLLIISGAPVDIQLAEESNQIQAIVQLGFGAQELGEALKMAIIGDGISKFGRLPYTWPNKLSDLPGDITRYDMTSGFTYRYSNVEPLYRFGYGLSYSSFFYYDLSFNATNIKPGDGLTIYFNIKNIGQRISDEVIEIYLSIHLKNTSLANVSLAQLVDFERISDINPAEIILYQTIIKPEQMAVYIDGKGFLILPATLEFKIGNFIEPYLSGDVIIDGDSYYVGQYISYASI</sequence>
<dbReference type="InterPro" id="IPR036962">
    <property type="entry name" value="Glyco_hydro_3_N_sf"/>
</dbReference>
<dbReference type="PANTHER" id="PTHR42721:SF42">
    <property type="entry name" value="FIBRONECTIN TYPE III-LIKE DOMAIN-CONTAINING PROTEIN"/>
    <property type="match status" value="1"/>
</dbReference>
<dbReference type="GO" id="GO:0031222">
    <property type="term" value="P:arabinan catabolic process"/>
    <property type="evidence" value="ECO:0007669"/>
    <property type="project" value="TreeGrafter"/>
</dbReference>
<keyword evidence="1 4" id="KW-0732">Signal</keyword>
<dbReference type="AlphaFoldDB" id="A0A815MSK5"/>
<feature type="signal peptide" evidence="4">
    <location>
        <begin position="1"/>
        <end position="19"/>
    </location>
</feature>
<dbReference type="GO" id="GO:0046556">
    <property type="term" value="F:alpha-L-arabinofuranosidase activity"/>
    <property type="evidence" value="ECO:0007669"/>
    <property type="project" value="TreeGrafter"/>
</dbReference>
<evidence type="ECO:0000256" key="4">
    <source>
        <dbReference type="SAM" id="SignalP"/>
    </source>
</evidence>
<gene>
    <name evidence="8" type="ORF">JXQ802_LOCUS51924</name>
    <name evidence="7" type="ORF">PYM288_LOCUS35659</name>
</gene>
<evidence type="ECO:0000313" key="10">
    <source>
        <dbReference type="Proteomes" id="UP000663870"/>
    </source>
</evidence>
<keyword evidence="3" id="KW-0326">Glycosidase</keyword>
<dbReference type="InterPro" id="IPR044993">
    <property type="entry name" value="BXL"/>
</dbReference>
<proteinExistence type="predicted"/>
<accession>A0A815MSK5</accession>
<dbReference type="Gene3D" id="2.60.40.10">
    <property type="entry name" value="Immunoglobulins"/>
    <property type="match status" value="1"/>
</dbReference>
<evidence type="ECO:0000259" key="6">
    <source>
        <dbReference type="Pfam" id="PF01915"/>
    </source>
</evidence>
<evidence type="ECO:0008006" key="11">
    <source>
        <dbReference type="Google" id="ProtNLM"/>
    </source>
</evidence>
<evidence type="ECO:0000259" key="5">
    <source>
        <dbReference type="Pfam" id="PF00933"/>
    </source>
</evidence>
<keyword evidence="10" id="KW-1185">Reference proteome</keyword>
<feature type="chain" id="PRO_5036412007" description="Fibronectin type III-like domain-containing protein" evidence="4">
    <location>
        <begin position="20"/>
        <end position="755"/>
    </location>
</feature>
<organism evidence="7 9">
    <name type="scientific">Rotaria sordida</name>
    <dbReference type="NCBI Taxonomy" id="392033"/>
    <lineage>
        <taxon>Eukaryota</taxon>
        <taxon>Metazoa</taxon>
        <taxon>Spiralia</taxon>
        <taxon>Gnathifera</taxon>
        <taxon>Rotifera</taxon>
        <taxon>Eurotatoria</taxon>
        <taxon>Bdelloidea</taxon>
        <taxon>Philodinida</taxon>
        <taxon>Philodinidae</taxon>
        <taxon>Rotaria</taxon>
    </lineage>
</organism>
<protein>
    <recommendedName>
        <fullName evidence="11">Fibronectin type III-like domain-containing protein</fullName>
    </recommendedName>
</protein>
<dbReference type="InterPro" id="IPR013783">
    <property type="entry name" value="Ig-like_fold"/>
</dbReference>
<dbReference type="InterPro" id="IPR001764">
    <property type="entry name" value="Glyco_hydro_3_N"/>
</dbReference>
<evidence type="ECO:0000256" key="1">
    <source>
        <dbReference type="ARBA" id="ARBA00022729"/>
    </source>
</evidence>
<dbReference type="GO" id="GO:0009044">
    <property type="term" value="F:xylan 1,4-beta-xylosidase activity"/>
    <property type="evidence" value="ECO:0007669"/>
    <property type="project" value="InterPro"/>
</dbReference>
<dbReference type="SUPFAM" id="SSF51445">
    <property type="entry name" value="(Trans)glycosidases"/>
    <property type="match status" value="1"/>
</dbReference>
<dbReference type="Pfam" id="PF00933">
    <property type="entry name" value="Glyco_hydro_3"/>
    <property type="match status" value="1"/>
</dbReference>
<dbReference type="GO" id="GO:0045493">
    <property type="term" value="P:xylan catabolic process"/>
    <property type="evidence" value="ECO:0007669"/>
    <property type="project" value="InterPro"/>
</dbReference>
<keyword evidence="2" id="KW-0378">Hydrolase</keyword>
<name>A0A815MSK5_9BILA</name>
<feature type="domain" description="Glycoside hydrolase family 3 C-terminal" evidence="6">
    <location>
        <begin position="387"/>
        <end position="619"/>
    </location>
</feature>
<dbReference type="Proteomes" id="UP000663870">
    <property type="component" value="Unassembled WGS sequence"/>
</dbReference>
<dbReference type="EMBL" id="CAJNOL010007873">
    <property type="protein sequence ID" value="CAF1631942.1"/>
    <property type="molecule type" value="Genomic_DNA"/>
</dbReference>
<evidence type="ECO:0000256" key="3">
    <source>
        <dbReference type="ARBA" id="ARBA00023295"/>
    </source>
</evidence>
<dbReference type="Proteomes" id="UP000663854">
    <property type="component" value="Unassembled WGS sequence"/>
</dbReference>
<dbReference type="InterPro" id="IPR002772">
    <property type="entry name" value="Glyco_hydro_3_C"/>
</dbReference>
<dbReference type="SUPFAM" id="SSF52279">
    <property type="entry name" value="Beta-D-glucan exohydrolase, C-terminal domain"/>
    <property type="match status" value="1"/>
</dbReference>
<dbReference type="PANTHER" id="PTHR42721">
    <property type="entry name" value="SUGAR HYDROLASE-RELATED"/>
    <property type="match status" value="1"/>
</dbReference>
<dbReference type="InterPro" id="IPR017853">
    <property type="entry name" value="GH"/>
</dbReference>
<evidence type="ECO:0000256" key="2">
    <source>
        <dbReference type="ARBA" id="ARBA00022801"/>
    </source>
</evidence>
<evidence type="ECO:0000313" key="9">
    <source>
        <dbReference type="Proteomes" id="UP000663854"/>
    </source>
</evidence>
<dbReference type="Gene3D" id="3.20.20.300">
    <property type="entry name" value="Glycoside hydrolase, family 3, N-terminal domain"/>
    <property type="match status" value="1"/>
</dbReference>
<dbReference type="Pfam" id="PF01915">
    <property type="entry name" value="Glyco_hydro_3_C"/>
    <property type="match status" value="1"/>
</dbReference>
<dbReference type="InterPro" id="IPR036881">
    <property type="entry name" value="Glyco_hydro_3_C_sf"/>
</dbReference>
<reference evidence="7" key="1">
    <citation type="submission" date="2021-02" db="EMBL/GenBank/DDBJ databases">
        <authorList>
            <person name="Nowell W R."/>
        </authorList>
    </citation>
    <scope>NUCLEOTIDE SEQUENCE</scope>
</reference>
<dbReference type="EMBL" id="CAJNOH010006310">
    <property type="protein sequence ID" value="CAF1428613.1"/>
    <property type="molecule type" value="Genomic_DNA"/>
</dbReference>
<dbReference type="Gene3D" id="3.40.50.1700">
    <property type="entry name" value="Glycoside hydrolase family 3 C-terminal domain"/>
    <property type="match status" value="1"/>
</dbReference>
<feature type="domain" description="Glycoside hydrolase family 3 N-terminal" evidence="5">
    <location>
        <begin position="74"/>
        <end position="340"/>
    </location>
</feature>
<comment type="caution">
    <text evidence="7">The sequence shown here is derived from an EMBL/GenBank/DDBJ whole genome shotgun (WGS) entry which is preliminary data.</text>
</comment>
<evidence type="ECO:0000313" key="7">
    <source>
        <dbReference type="EMBL" id="CAF1428613.1"/>
    </source>
</evidence>
<dbReference type="PRINTS" id="PR00133">
    <property type="entry name" value="GLHYDRLASE3"/>
</dbReference>
<evidence type="ECO:0000313" key="8">
    <source>
        <dbReference type="EMBL" id="CAF1631942.1"/>
    </source>
</evidence>